<name>A0A9Q0FCV1_9ROSI</name>
<protein>
    <recommendedName>
        <fullName evidence="1">F-box domain-containing protein</fullName>
    </recommendedName>
</protein>
<organism evidence="2 3">
    <name type="scientific">Turnera subulata</name>
    <dbReference type="NCBI Taxonomy" id="218843"/>
    <lineage>
        <taxon>Eukaryota</taxon>
        <taxon>Viridiplantae</taxon>
        <taxon>Streptophyta</taxon>
        <taxon>Embryophyta</taxon>
        <taxon>Tracheophyta</taxon>
        <taxon>Spermatophyta</taxon>
        <taxon>Magnoliopsida</taxon>
        <taxon>eudicotyledons</taxon>
        <taxon>Gunneridae</taxon>
        <taxon>Pentapetalae</taxon>
        <taxon>rosids</taxon>
        <taxon>fabids</taxon>
        <taxon>Malpighiales</taxon>
        <taxon>Passifloraceae</taxon>
        <taxon>Turnera</taxon>
    </lineage>
</organism>
<evidence type="ECO:0000313" key="3">
    <source>
        <dbReference type="Proteomes" id="UP001141552"/>
    </source>
</evidence>
<dbReference type="OrthoDB" id="1863935at2759"/>
<proteinExistence type="predicted"/>
<reference evidence="2" key="2">
    <citation type="journal article" date="2023" name="Plants (Basel)">
        <title>Annotation of the Turnera subulata (Passifloraceae) Draft Genome Reveals the S-Locus Evolved after the Divergence of Turneroideae from Passifloroideae in a Stepwise Manner.</title>
        <authorList>
            <person name="Henning P.M."/>
            <person name="Roalson E.H."/>
            <person name="Mir W."/>
            <person name="McCubbin A.G."/>
            <person name="Shore J.S."/>
        </authorList>
    </citation>
    <scope>NUCLEOTIDE SEQUENCE</scope>
    <source>
        <strain evidence="2">F60SS</strain>
    </source>
</reference>
<reference evidence="2" key="1">
    <citation type="submission" date="2022-02" db="EMBL/GenBank/DDBJ databases">
        <authorList>
            <person name="Henning P.M."/>
            <person name="McCubbin A.G."/>
            <person name="Shore J.S."/>
        </authorList>
    </citation>
    <scope>NUCLEOTIDE SEQUENCE</scope>
    <source>
        <strain evidence="2">F60SS</strain>
        <tissue evidence="2">Leaves</tissue>
    </source>
</reference>
<dbReference type="CDD" id="cd09917">
    <property type="entry name" value="F-box_SF"/>
    <property type="match status" value="1"/>
</dbReference>
<dbReference type="InterPro" id="IPR001810">
    <property type="entry name" value="F-box_dom"/>
</dbReference>
<keyword evidence="3" id="KW-1185">Reference proteome</keyword>
<dbReference type="EMBL" id="JAKUCV010006286">
    <property type="protein sequence ID" value="KAJ4828021.1"/>
    <property type="molecule type" value="Genomic_DNA"/>
</dbReference>
<dbReference type="PROSITE" id="PS50181">
    <property type="entry name" value="FBOX"/>
    <property type="match status" value="1"/>
</dbReference>
<evidence type="ECO:0000313" key="2">
    <source>
        <dbReference type="EMBL" id="KAJ4828021.1"/>
    </source>
</evidence>
<dbReference type="Pfam" id="PF03478">
    <property type="entry name" value="Beta-prop_KIB1-4"/>
    <property type="match status" value="1"/>
</dbReference>
<dbReference type="SMART" id="SM00256">
    <property type="entry name" value="FBOX"/>
    <property type="match status" value="1"/>
</dbReference>
<dbReference type="Pfam" id="PF00646">
    <property type="entry name" value="F-box"/>
    <property type="match status" value="1"/>
</dbReference>
<dbReference type="Gene3D" id="1.20.1280.50">
    <property type="match status" value="1"/>
</dbReference>
<dbReference type="SUPFAM" id="SSF81383">
    <property type="entry name" value="F-box domain"/>
    <property type="match status" value="1"/>
</dbReference>
<dbReference type="InterPro" id="IPR036047">
    <property type="entry name" value="F-box-like_dom_sf"/>
</dbReference>
<dbReference type="Proteomes" id="UP001141552">
    <property type="component" value="Unassembled WGS sequence"/>
</dbReference>
<evidence type="ECO:0000259" key="1">
    <source>
        <dbReference type="PROSITE" id="PS50181"/>
    </source>
</evidence>
<gene>
    <name evidence="2" type="ORF">Tsubulata_042497</name>
</gene>
<feature type="domain" description="F-box" evidence="1">
    <location>
        <begin position="24"/>
        <end position="65"/>
    </location>
</feature>
<accession>A0A9Q0FCV1</accession>
<dbReference type="InterPro" id="IPR005174">
    <property type="entry name" value="KIB1-4_b-propeller"/>
</dbReference>
<comment type="caution">
    <text evidence="2">The sequence shown here is derived from an EMBL/GenBank/DDBJ whole genome shotgun (WGS) entry which is preliminary data.</text>
</comment>
<dbReference type="PANTHER" id="PTHR33127">
    <property type="entry name" value="TRANSMEMBRANE PROTEIN"/>
    <property type="match status" value="1"/>
</dbReference>
<dbReference type="AlphaFoldDB" id="A0A9Q0FCV1"/>
<sequence length="379" mass="43221">MEQKSEKKSYGDAPTRFRRYDYLLPDDALRLIFSKTSFVDHIRLKLVCKSWKKLLDEGDIRSENILPWIMFCRWQPVKGDEGLVEGLCKLYDPSHRKTYTLEDGITNRGSGSKERHKFVGAAILESKYGWVLFQKRTSCSLFLYCPFTSEVIDLPELERPATEATFSSNPTSAGCLFFAFSREWDSAAEDTISISLCRRGDHAWKTIQVMDSINGSFLLRGVAYSNGTFYCLFAYGQLGAFNVATEQWVLLFSEEWQSSYYLFDSGGQLFSVQHWNGFRISRFDFSSRNWVQGASRQDLAAFTQYDSYSSMLIPSVGEATQLGGALNILSPMDVKHYSYRTNGYLPLLNAYSKTPFSVGMSSVWIQPPKYASFLPPQSF</sequence>
<dbReference type="PANTHER" id="PTHR33127:SF5">
    <property type="entry name" value="TRANSMEMBRANE PROTEIN"/>
    <property type="match status" value="1"/>
</dbReference>